<evidence type="ECO:0000313" key="2">
    <source>
        <dbReference type="EMBL" id="VDD40134.1"/>
    </source>
</evidence>
<evidence type="ECO:0000256" key="1">
    <source>
        <dbReference type="SAM" id="SignalP"/>
    </source>
</evidence>
<gene>
    <name evidence="2" type="ORF">BOLC7T45694H</name>
</gene>
<protein>
    <recommendedName>
        <fullName evidence="3">Secreted protein</fullName>
    </recommendedName>
</protein>
<keyword evidence="1" id="KW-0732">Signal</keyword>
<proteinExistence type="predicted"/>
<name>A0A3P6EZ14_BRAOL</name>
<organism evidence="2">
    <name type="scientific">Brassica oleracea</name>
    <name type="common">Wild cabbage</name>
    <dbReference type="NCBI Taxonomy" id="3712"/>
    <lineage>
        <taxon>Eukaryota</taxon>
        <taxon>Viridiplantae</taxon>
        <taxon>Streptophyta</taxon>
        <taxon>Embryophyta</taxon>
        <taxon>Tracheophyta</taxon>
        <taxon>Spermatophyta</taxon>
        <taxon>Magnoliopsida</taxon>
        <taxon>eudicotyledons</taxon>
        <taxon>Gunneridae</taxon>
        <taxon>Pentapetalae</taxon>
        <taxon>rosids</taxon>
        <taxon>malvids</taxon>
        <taxon>Brassicales</taxon>
        <taxon>Brassicaceae</taxon>
        <taxon>Brassiceae</taxon>
        <taxon>Brassica</taxon>
    </lineage>
</organism>
<dbReference type="AlphaFoldDB" id="A0A3P6EZ14"/>
<accession>A0A3P6EZ14</accession>
<feature type="chain" id="PRO_5018140059" description="Secreted protein" evidence="1">
    <location>
        <begin position="24"/>
        <end position="84"/>
    </location>
</feature>
<feature type="signal peptide" evidence="1">
    <location>
        <begin position="1"/>
        <end position="23"/>
    </location>
</feature>
<reference evidence="2" key="1">
    <citation type="submission" date="2018-11" db="EMBL/GenBank/DDBJ databases">
        <authorList>
            <consortium name="Genoscope - CEA"/>
            <person name="William W."/>
        </authorList>
    </citation>
    <scope>NUCLEOTIDE SEQUENCE</scope>
</reference>
<dbReference type="EMBL" id="LR031876">
    <property type="protein sequence ID" value="VDD40134.1"/>
    <property type="molecule type" value="Genomic_DNA"/>
</dbReference>
<sequence>MIDSKALWFISVSIFFFLGPSRLFESEDVLFRSLSLINGSDRDLPLFKLPSGFSSRFSYRHSRLRLKTSDYEVIMSCWCLKLCS</sequence>
<evidence type="ECO:0008006" key="3">
    <source>
        <dbReference type="Google" id="ProtNLM"/>
    </source>
</evidence>